<reference evidence="2" key="2">
    <citation type="submission" date="2023-04" db="EMBL/GenBank/DDBJ databases">
        <authorList>
            <person name="Bruccoleri R.E."/>
            <person name="Oakeley E.J."/>
            <person name="Faust A.-M."/>
            <person name="Dessus-Babus S."/>
            <person name="Altorfer M."/>
            <person name="Burckhardt D."/>
            <person name="Oertli M."/>
            <person name="Naumann U."/>
            <person name="Petersen F."/>
            <person name="Wong J."/>
        </authorList>
    </citation>
    <scope>NUCLEOTIDE SEQUENCE</scope>
    <source>
        <strain evidence="2">GSM-AAB239-AS_SAM_17_03QT</strain>
        <tissue evidence="2">Leaf</tissue>
    </source>
</reference>
<reference evidence="2" key="1">
    <citation type="journal article" date="2023" name="GigaByte">
        <title>Genome assembly of the bearded iris, Iris pallida Lam.</title>
        <authorList>
            <person name="Bruccoleri R.E."/>
            <person name="Oakeley E.J."/>
            <person name="Faust A.M.E."/>
            <person name="Altorfer M."/>
            <person name="Dessus-Babus S."/>
            <person name="Burckhardt D."/>
            <person name="Oertli M."/>
            <person name="Naumann U."/>
            <person name="Petersen F."/>
            <person name="Wong J."/>
        </authorList>
    </citation>
    <scope>NUCLEOTIDE SEQUENCE</scope>
    <source>
        <strain evidence="2">GSM-AAB239-AS_SAM_17_03QT</strain>
    </source>
</reference>
<evidence type="ECO:0000256" key="1">
    <source>
        <dbReference type="SAM" id="SignalP"/>
    </source>
</evidence>
<sequence>MLSPSGASGTLCLCVSLTSCTPVLSLHVHSCESCTLMFTEPHVYYHVHPIWAPCDILCNNITCLDPCVLIGDTGEC</sequence>
<comment type="caution">
    <text evidence="2">The sequence shown here is derived from an EMBL/GenBank/DDBJ whole genome shotgun (WGS) entry which is preliminary data.</text>
</comment>
<feature type="chain" id="PRO_5043466798" description="Secreted protein" evidence="1">
    <location>
        <begin position="26"/>
        <end position="76"/>
    </location>
</feature>
<evidence type="ECO:0000313" key="3">
    <source>
        <dbReference type="Proteomes" id="UP001140949"/>
    </source>
</evidence>
<keyword evidence="1" id="KW-0732">Signal</keyword>
<keyword evidence="3" id="KW-1185">Reference proteome</keyword>
<dbReference type="EMBL" id="JANAVB010015000">
    <property type="protein sequence ID" value="KAJ6833460.1"/>
    <property type="molecule type" value="Genomic_DNA"/>
</dbReference>
<organism evidence="2 3">
    <name type="scientific">Iris pallida</name>
    <name type="common">Sweet iris</name>
    <dbReference type="NCBI Taxonomy" id="29817"/>
    <lineage>
        <taxon>Eukaryota</taxon>
        <taxon>Viridiplantae</taxon>
        <taxon>Streptophyta</taxon>
        <taxon>Embryophyta</taxon>
        <taxon>Tracheophyta</taxon>
        <taxon>Spermatophyta</taxon>
        <taxon>Magnoliopsida</taxon>
        <taxon>Liliopsida</taxon>
        <taxon>Asparagales</taxon>
        <taxon>Iridaceae</taxon>
        <taxon>Iridoideae</taxon>
        <taxon>Irideae</taxon>
        <taxon>Iris</taxon>
    </lineage>
</organism>
<evidence type="ECO:0000313" key="2">
    <source>
        <dbReference type="EMBL" id="KAJ6833460.1"/>
    </source>
</evidence>
<protein>
    <recommendedName>
        <fullName evidence="4">Secreted protein</fullName>
    </recommendedName>
</protein>
<evidence type="ECO:0008006" key="4">
    <source>
        <dbReference type="Google" id="ProtNLM"/>
    </source>
</evidence>
<feature type="signal peptide" evidence="1">
    <location>
        <begin position="1"/>
        <end position="25"/>
    </location>
</feature>
<name>A0AAX6GXE9_IRIPA</name>
<proteinExistence type="predicted"/>
<dbReference type="AlphaFoldDB" id="A0AAX6GXE9"/>
<dbReference type="Proteomes" id="UP001140949">
    <property type="component" value="Unassembled WGS sequence"/>
</dbReference>
<gene>
    <name evidence="2" type="ORF">M6B38_340050</name>
</gene>
<accession>A0AAX6GXE9</accession>